<name>W6UFZ2_ECHGR</name>
<dbReference type="KEGG" id="egl:EGR_05232"/>
<dbReference type="Proteomes" id="UP000019149">
    <property type="component" value="Unassembled WGS sequence"/>
</dbReference>
<protein>
    <submittedName>
        <fullName evidence="1">Uncharacterized protein</fullName>
    </submittedName>
</protein>
<dbReference type="EMBL" id="APAU02000037">
    <property type="protein sequence ID" value="EUB59906.1"/>
    <property type="molecule type" value="Genomic_DNA"/>
</dbReference>
<dbReference type="RefSeq" id="XP_024351102.1">
    <property type="nucleotide sequence ID" value="XM_024494481.1"/>
</dbReference>
<proteinExistence type="predicted"/>
<sequence>MYFLQILDCVLASSTNFTTNSFFFIFGNHKDSLGFPILLLDFTTIVRLLSLNTLTVQPTLIAISKSRPCFIQLLQVTQSFCPFVLQEKQKKGWFSLNNEDHAISQMRLIYNYD</sequence>
<organism evidence="1 2">
    <name type="scientific">Echinococcus granulosus</name>
    <name type="common">Hydatid tapeworm</name>
    <dbReference type="NCBI Taxonomy" id="6210"/>
    <lineage>
        <taxon>Eukaryota</taxon>
        <taxon>Metazoa</taxon>
        <taxon>Spiralia</taxon>
        <taxon>Lophotrochozoa</taxon>
        <taxon>Platyhelminthes</taxon>
        <taxon>Cestoda</taxon>
        <taxon>Eucestoda</taxon>
        <taxon>Cyclophyllidea</taxon>
        <taxon>Taeniidae</taxon>
        <taxon>Echinococcus</taxon>
        <taxon>Echinococcus granulosus group</taxon>
    </lineage>
</organism>
<dbReference type="AlphaFoldDB" id="W6UFZ2"/>
<reference evidence="1 2" key="1">
    <citation type="journal article" date="2013" name="Nat. Genet.">
        <title>The genome of the hydatid tapeworm Echinococcus granulosus.</title>
        <authorList>
            <person name="Zheng H."/>
            <person name="Zhang W."/>
            <person name="Zhang L."/>
            <person name="Zhang Z."/>
            <person name="Li J."/>
            <person name="Lu G."/>
            <person name="Zhu Y."/>
            <person name="Wang Y."/>
            <person name="Huang Y."/>
            <person name="Liu J."/>
            <person name="Kang H."/>
            <person name="Chen J."/>
            <person name="Wang L."/>
            <person name="Chen A."/>
            <person name="Yu S."/>
            <person name="Gao Z."/>
            <person name="Jin L."/>
            <person name="Gu W."/>
            <person name="Wang Z."/>
            <person name="Zhao L."/>
            <person name="Shi B."/>
            <person name="Wen H."/>
            <person name="Lin R."/>
            <person name="Jones M.K."/>
            <person name="Brejova B."/>
            <person name="Vinar T."/>
            <person name="Zhao G."/>
            <person name="McManus D.P."/>
            <person name="Chen Z."/>
            <person name="Zhou Y."/>
            <person name="Wang S."/>
        </authorList>
    </citation>
    <scope>NUCLEOTIDE SEQUENCE [LARGE SCALE GENOMIC DNA]</scope>
</reference>
<dbReference type="CTD" id="36340947"/>
<dbReference type="GeneID" id="36340947"/>
<gene>
    <name evidence="1" type="ORF">EGR_05232</name>
</gene>
<accession>W6UFZ2</accession>
<evidence type="ECO:0000313" key="1">
    <source>
        <dbReference type="EMBL" id="EUB59906.1"/>
    </source>
</evidence>
<comment type="caution">
    <text evidence="1">The sequence shown here is derived from an EMBL/GenBank/DDBJ whole genome shotgun (WGS) entry which is preliminary data.</text>
</comment>
<evidence type="ECO:0000313" key="2">
    <source>
        <dbReference type="Proteomes" id="UP000019149"/>
    </source>
</evidence>
<keyword evidence="2" id="KW-1185">Reference proteome</keyword>